<dbReference type="GeneTree" id="ENSGT00940000174584"/>
<evidence type="ECO:0008006" key="3">
    <source>
        <dbReference type="Google" id="ProtNLM"/>
    </source>
</evidence>
<dbReference type="Proteomes" id="UP000694388">
    <property type="component" value="Unplaced"/>
</dbReference>
<dbReference type="Ensembl" id="ENSEBUT00000010343.1">
    <property type="protein sequence ID" value="ENSEBUP00000009812.1"/>
    <property type="gene ID" value="ENSEBUG00000006302.1"/>
</dbReference>
<evidence type="ECO:0000313" key="1">
    <source>
        <dbReference type="Ensembl" id="ENSEBUP00000009812.1"/>
    </source>
</evidence>
<sequence>MAGSGLILHPARHSGAAESSCSEHCDINRFAPNSRAVLHRLAEGHAGSRVPARAPPAHCGWRRSMCLLRLYAMRPKRSGLGNLAVSPKSQRDQDRRIRREIANSNERRRMQSINADGEKLSKKCHHISDSGACHQFVQLIS</sequence>
<accession>A0A8C4Q4S9</accession>
<name>A0A8C4Q4S9_EPTBU</name>
<protein>
    <recommendedName>
        <fullName evidence="3">BHLH domain-containing protein</fullName>
    </recommendedName>
</protein>
<organism evidence="1 2">
    <name type="scientific">Eptatretus burgeri</name>
    <name type="common">Inshore hagfish</name>
    <dbReference type="NCBI Taxonomy" id="7764"/>
    <lineage>
        <taxon>Eukaryota</taxon>
        <taxon>Metazoa</taxon>
        <taxon>Chordata</taxon>
        <taxon>Craniata</taxon>
        <taxon>Vertebrata</taxon>
        <taxon>Cyclostomata</taxon>
        <taxon>Myxini</taxon>
        <taxon>Myxiniformes</taxon>
        <taxon>Myxinidae</taxon>
        <taxon>Eptatretinae</taxon>
        <taxon>Eptatretus</taxon>
    </lineage>
</organism>
<proteinExistence type="predicted"/>
<reference evidence="1" key="2">
    <citation type="submission" date="2025-09" db="UniProtKB">
        <authorList>
            <consortium name="Ensembl"/>
        </authorList>
    </citation>
    <scope>IDENTIFICATION</scope>
</reference>
<dbReference type="AlphaFoldDB" id="A0A8C4Q4S9"/>
<keyword evidence="2" id="KW-1185">Reference proteome</keyword>
<evidence type="ECO:0000313" key="2">
    <source>
        <dbReference type="Proteomes" id="UP000694388"/>
    </source>
</evidence>
<reference evidence="1" key="1">
    <citation type="submission" date="2025-08" db="UniProtKB">
        <authorList>
            <consortium name="Ensembl"/>
        </authorList>
    </citation>
    <scope>IDENTIFICATION</scope>
</reference>